<dbReference type="EMBL" id="MK990481">
    <property type="protein sequence ID" value="QDJ95959.1"/>
    <property type="molecule type" value="mRNA"/>
</dbReference>
<evidence type="ECO:0000313" key="2">
    <source>
        <dbReference type="EMBL" id="QDJ95959.1"/>
    </source>
</evidence>
<proteinExistence type="evidence at transcript level"/>
<protein>
    <submittedName>
        <fullName evidence="2">Odorant-binding protein 16</fullName>
    </submittedName>
</protein>
<dbReference type="Gene3D" id="1.10.238.20">
    <property type="entry name" value="Pheromone/general odorant binding protein domain"/>
    <property type="match status" value="1"/>
</dbReference>
<organism evidence="2">
    <name type="scientific">Encarsia formosa</name>
    <name type="common">Whitefly parasite</name>
    <dbReference type="NCBI Taxonomy" id="32400"/>
    <lineage>
        <taxon>Eukaryota</taxon>
        <taxon>Metazoa</taxon>
        <taxon>Ecdysozoa</taxon>
        <taxon>Arthropoda</taxon>
        <taxon>Hexapoda</taxon>
        <taxon>Insecta</taxon>
        <taxon>Pterygota</taxon>
        <taxon>Neoptera</taxon>
        <taxon>Endopterygota</taxon>
        <taxon>Hymenoptera</taxon>
        <taxon>Apocrita</taxon>
        <taxon>Proctotrupomorpha</taxon>
        <taxon>Chalcidoidea</taxon>
        <taxon>Aphelinidae</taxon>
        <taxon>Coccophaginae</taxon>
        <taxon>Encarsia</taxon>
    </lineage>
</organism>
<feature type="signal peptide" evidence="1">
    <location>
        <begin position="1"/>
        <end position="18"/>
    </location>
</feature>
<dbReference type="GO" id="GO:0005549">
    <property type="term" value="F:odorant binding"/>
    <property type="evidence" value="ECO:0007669"/>
    <property type="project" value="InterPro"/>
</dbReference>
<name>A0A514TTX6_ENCFO</name>
<feature type="chain" id="PRO_5022187843" evidence="1">
    <location>
        <begin position="19"/>
        <end position="106"/>
    </location>
</feature>
<dbReference type="CDD" id="cd23992">
    <property type="entry name" value="PBP_GOBP"/>
    <property type="match status" value="1"/>
</dbReference>
<dbReference type="Pfam" id="PF01395">
    <property type="entry name" value="PBP_GOBP"/>
    <property type="match status" value="1"/>
</dbReference>
<dbReference type="SUPFAM" id="SSF47565">
    <property type="entry name" value="Insect pheromone/odorant-binding proteins"/>
    <property type="match status" value="1"/>
</dbReference>
<evidence type="ECO:0000256" key="1">
    <source>
        <dbReference type="SAM" id="SignalP"/>
    </source>
</evidence>
<accession>A0A514TTX6</accession>
<dbReference type="InterPro" id="IPR036728">
    <property type="entry name" value="PBP_GOBP_sf"/>
</dbReference>
<keyword evidence="1" id="KW-0732">Signal</keyword>
<reference evidence="2" key="1">
    <citation type="submission" date="2019-05" db="EMBL/GenBank/DDBJ databases">
        <title>The identification and expression analysis of odorant binding protein genes in Encarsia formosa by antennal transcriptome analysis.</title>
        <authorList>
            <person name="He Y."/>
        </authorList>
    </citation>
    <scope>NUCLEOTIDE SEQUENCE</scope>
    <source>
        <tissue evidence="2">Antenna</tissue>
    </source>
</reference>
<dbReference type="InterPro" id="IPR006170">
    <property type="entry name" value="PBP/GOBP"/>
</dbReference>
<dbReference type="AlphaFoldDB" id="A0A514TTX6"/>
<sequence length="106" mass="12058">MKFFVLTLSVLFFEMIFAASPDTKFIDECLKEINIPSDVRNPVVNVNDPKQKCFKACIMKKIGTLKNGKIDPTTTFEIMKNKVNGNLSSLKEKINECAKKANQKKR</sequence>